<accession>A0A139KN22</accession>
<proteinExistence type="predicted"/>
<dbReference type="AlphaFoldDB" id="A0A139KN22"/>
<evidence type="ECO:0000313" key="1">
    <source>
        <dbReference type="EMBL" id="KXT40570.1"/>
    </source>
</evidence>
<dbReference type="EMBL" id="LTDF01000178">
    <property type="protein sequence ID" value="KXT40570.1"/>
    <property type="molecule type" value="Genomic_DNA"/>
</dbReference>
<dbReference type="SUPFAM" id="SSF53756">
    <property type="entry name" value="UDP-Glycosyltransferase/glycogen phosphorylase"/>
    <property type="match status" value="1"/>
</dbReference>
<protein>
    <recommendedName>
        <fullName evidence="3">Glycosyltransferase family 1 protein</fullName>
    </recommendedName>
</protein>
<dbReference type="Proteomes" id="UP000070319">
    <property type="component" value="Unassembled WGS sequence"/>
</dbReference>
<sequence length="332" mass="37878">MLNNAEDMNYIIYDNIHDNNGFIAEALIEKGIGIKEIYSPVSRYKCISWIMGAVKAIQKSSSGDRLIFWYDFQGVICFWICRLFLLRRNMILLNLLLKNKPTLRNKLVSRLYKPALQSSRVRATVTSLEYGRKLNKQLQVIVSYTLLRDVYPFAEKEESEWKDCGNTVFCGGNNGRDWNLSIQIAGGMPEVRFVFVMPRAVMKSIPKGSLPGNIHLFCDIALDEFNRLLQESSIVMLPLDTDAPAGLIVLFQAASQQKLVVATSTPVTKEYLDQESGVLCKHDSEQYRKEISFYLRHPDMAQSKGKALHDRLKSECSKDIYTNHLYNLVASE</sequence>
<gene>
    <name evidence="1" type="ORF">HMPREF2531_05346</name>
</gene>
<evidence type="ECO:0008006" key="3">
    <source>
        <dbReference type="Google" id="ProtNLM"/>
    </source>
</evidence>
<comment type="caution">
    <text evidence="1">The sequence shown here is derived from an EMBL/GenBank/DDBJ whole genome shotgun (WGS) entry which is preliminary data.</text>
</comment>
<evidence type="ECO:0000313" key="2">
    <source>
        <dbReference type="Proteomes" id="UP000070319"/>
    </source>
</evidence>
<dbReference type="Gene3D" id="3.40.50.2000">
    <property type="entry name" value="Glycogen Phosphorylase B"/>
    <property type="match status" value="1"/>
</dbReference>
<name>A0A139KN22_9BACE</name>
<dbReference type="PATRIC" id="fig|329854.7.peg.5418"/>
<organism evidence="1">
    <name type="scientific">Bacteroides intestinalis</name>
    <dbReference type="NCBI Taxonomy" id="329854"/>
    <lineage>
        <taxon>Bacteria</taxon>
        <taxon>Pseudomonadati</taxon>
        <taxon>Bacteroidota</taxon>
        <taxon>Bacteroidia</taxon>
        <taxon>Bacteroidales</taxon>
        <taxon>Bacteroidaceae</taxon>
        <taxon>Bacteroides</taxon>
    </lineage>
</organism>
<reference evidence="1 2" key="1">
    <citation type="submission" date="2016-02" db="EMBL/GenBank/DDBJ databases">
        <authorList>
            <person name="Wen L."/>
            <person name="He K."/>
            <person name="Yang H."/>
        </authorList>
    </citation>
    <scope>NUCLEOTIDE SEQUENCE [LARGE SCALE GENOMIC DNA]</scope>
    <source>
        <strain evidence="1 2">KLE1704</strain>
    </source>
</reference>